<sequence>MGAASKVIHVLLRVWELICSVIVLAILARFLHLLSAAGATRDGRIVYALIAASISTLYSIVFMPPFMYAFLAFPADFALFVMWLVAFCLLISVSGMPLDLLSGHSSADRFI</sequence>
<dbReference type="PANTHER" id="PTHR39608:SF1">
    <property type="entry name" value="INTEGRAL MEMBRANE PROTEIN (AFU_ORTHOLOGUE AFUA_5G08640)"/>
    <property type="match status" value="1"/>
</dbReference>
<evidence type="ECO:0000313" key="3">
    <source>
        <dbReference type="Proteomes" id="UP001304895"/>
    </source>
</evidence>
<keyword evidence="3" id="KW-1185">Reference proteome</keyword>
<reference evidence="2" key="1">
    <citation type="journal article" date="2023" name="Mol. Phylogenet. Evol.">
        <title>Genome-scale phylogeny and comparative genomics of the fungal order Sordariales.</title>
        <authorList>
            <person name="Hensen N."/>
            <person name="Bonometti L."/>
            <person name="Westerberg I."/>
            <person name="Brannstrom I.O."/>
            <person name="Guillou S."/>
            <person name="Cros-Aarteil S."/>
            <person name="Calhoun S."/>
            <person name="Haridas S."/>
            <person name="Kuo A."/>
            <person name="Mondo S."/>
            <person name="Pangilinan J."/>
            <person name="Riley R."/>
            <person name="LaButti K."/>
            <person name="Andreopoulos B."/>
            <person name="Lipzen A."/>
            <person name="Chen C."/>
            <person name="Yan M."/>
            <person name="Daum C."/>
            <person name="Ng V."/>
            <person name="Clum A."/>
            <person name="Steindorff A."/>
            <person name="Ohm R.A."/>
            <person name="Martin F."/>
            <person name="Silar P."/>
            <person name="Natvig D.O."/>
            <person name="Lalanne C."/>
            <person name="Gautier V."/>
            <person name="Ament-Velasquez S.L."/>
            <person name="Kruys A."/>
            <person name="Hutchinson M.I."/>
            <person name="Powell A.J."/>
            <person name="Barry K."/>
            <person name="Miller A.N."/>
            <person name="Grigoriev I.V."/>
            <person name="Debuchy R."/>
            <person name="Gladieux P."/>
            <person name="Hiltunen Thoren M."/>
            <person name="Johannesson H."/>
        </authorList>
    </citation>
    <scope>NUCLEOTIDE SEQUENCE</scope>
    <source>
        <strain evidence="2">CBS 123565</strain>
    </source>
</reference>
<organism evidence="2 3">
    <name type="scientific">Trichocladium antarcticum</name>
    <dbReference type="NCBI Taxonomy" id="1450529"/>
    <lineage>
        <taxon>Eukaryota</taxon>
        <taxon>Fungi</taxon>
        <taxon>Dikarya</taxon>
        <taxon>Ascomycota</taxon>
        <taxon>Pezizomycotina</taxon>
        <taxon>Sordariomycetes</taxon>
        <taxon>Sordariomycetidae</taxon>
        <taxon>Sordariales</taxon>
        <taxon>Chaetomiaceae</taxon>
        <taxon>Trichocladium</taxon>
    </lineage>
</organism>
<proteinExistence type="predicted"/>
<feature type="transmembrane region" description="Helical" evidence="1">
    <location>
        <begin position="46"/>
        <end position="71"/>
    </location>
</feature>
<evidence type="ECO:0008006" key="4">
    <source>
        <dbReference type="Google" id="ProtNLM"/>
    </source>
</evidence>
<dbReference type="EMBL" id="MU853419">
    <property type="protein sequence ID" value="KAK4132213.1"/>
    <property type="molecule type" value="Genomic_DNA"/>
</dbReference>
<reference evidence="2" key="2">
    <citation type="submission" date="2023-05" db="EMBL/GenBank/DDBJ databases">
        <authorList>
            <consortium name="Lawrence Berkeley National Laboratory"/>
            <person name="Steindorff A."/>
            <person name="Hensen N."/>
            <person name="Bonometti L."/>
            <person name="Westerberg I."/>
            <person name="Brannstrom I.O."/>
            <person name="Guillou S."/>
            <person name="Cros-Aarteil S."/>
            <person name="Calhoun S."/>
            <person name="Haridas S."/>
            <person name="Kuo A."/>
            <person name="Mondo S."/>
            <person name="Pangilinan J."/>
            <person name="Riley R."/>
            <person name="Labutti K."/>
            <person name="Andreopoulos B."/>
            <person name="Lipzen A."/>
            <person name="Chen C."/>
            <person name="Yanf M."/>
            <person name="Daum C."/>
            <person name="Ng V."/>
            <person name="Clum A."/>
            <person name="Ohm R."/>
            <person name="Martin F."/>
            <person name="Silar P."/>
            <person name="Natvig D."/>
            <person name="Lalanne C."/>
            <person name="Gautier V."/>
            <person name="Ament-Velasquez S.L."/>
            <person name="Kruys A."/>
            <person name="Hutchinson M.I."/>
            <person name="Powell A.J."/>
            <person name="Barry K."/>
            <person name="Miller A.N."/>
            <person name="Grigoriev I.V."/>
            <person name="Debuchy R."/>
            <person name="Gladieux P."/>
            <person name="Thoren M.H."/>
            <person name="Johannesson H."/>
        </authorList>
    </citation>
    <scope>NUCLEOTIDE SEQUENCE</scope>
    <source>
        <strain evidence="2">CBS 123565</strain>
    </source>
</reference>
<accession>A0AAN6UFR9</accession>
<feature type="transmembrane region" description="Helical" evidence="1">
    <location>
        <begin position="77"/>
        <end position="101"/>
    </location>
</feature>
<evidence type="ECO:0000256" key="1">
    <source>
        <dbReference type="SAM" id="Phobius"/>
    </source>
</evidence>
<gene>
    <name evidence="2" type="ORF">BT67DRAFT_444112</name>
</gene>
<comment type="caution">
    <text evidence="2">The sequence shown here is derived from an EMBL/GenBank/DDBJ whole genome shotgun (WGS) entry which is preliminary data.</text>
</comment>
<dbReference type="PANTHER" id="PTHR39608">
    <property type="entry name" value="INTEGRAL MEMBRANE PROTEIN (AFU_ORTHOLOGUE AFUA_5G08640)"/>
    <property type="match status" value="1"/>
</dbReference>
<dbReference type="GO" id="GO:0016020">
    <property type="term" value="C:membrane"/>
    <property type="evidence" value="ECO:0007669"/>
    <property type="project" value="UniProtKB-SubCell"/>
</dbReference>
<keyword evidence="1" id="KW-0812">Transmembrane</keyword>
<protein>
    <recommendedName>
        <fullName evidence="4">MARVEL domain-containing protein</fullName>
    </recommendedName>
</protein>
<evidence type="ECO:0000313" key="2">
    <source>
        <dbReference type="EMBL" id="KAK4132213.1"/>
    </source>
</evidence>
<keyword evidence="1" id="KW-1133">Transmembrane helix</keyword>
<name>A0AAN6UFR9_9PEZI</name>
<dbReference type="Proteomes" id="UP001304895">
    <property type="component" value="Unassembled WGS sequence"/>
</dbReference>
<dbReference type="AlphaFoldDB" id="A0AAN6UFR9"/>
<feature type="transmembrane region" description="Helical" evidence="1">
    <location>
        <begin position="12"/>
        <end position="34"/>
    </location>
</feature>
<keyword evidence="1" id="KW-0472">Membrane</keyword>